<organism evidence="8">
    <name type="scientific">Oppiella nova</name>
    <dbReference type="NCBI Taxonomy" id="334625"/>
    <lineage>
        <taxon>Eukaryota</taxon>
        <taxon>Metazoa</taxon>
        <taxon>Ecdysozoa</taxon>
        <taxon>Arthropoda</taxon>
        <taxon>Chelicerata</taxon>
        <taxon>Arachnida</taxon>
        <taxon>Acari</taxon>
        <taxon>Acariformes</taxon>
        <taxon>Sarcoptiformes</taxon>
        <taxon>Oribatida</taxon>
        <taxon>Brachypylina</taxon>
        <taxon>Oppioidea</taxon>
        <taxon>Oppiidae</taxon>
        <taxon>Oppiella</taxon>
    </lineage>
</organism>
<dbReference type="Gene3D" id="1.20.1740.10">
    <property type="entry name" value="Amino acid/polyamine transporter I"/>
    <property type="match status" value="1"/>
</dbReference>
<proteinExistence type="predicted"/>
<evidence type="ECO:0000256" key="5">
    <source>
        <dbReference type="SAM" id="MobiDB-lite"/>
    </source>
</evidence>
<dbReference type="GO" id="GO:0000064">
    <property type="term" value="F:L-ornithine transmembrane transporter activity"/>
    <property type="evidence" value="ECO:0007669"/>
    <property type="project" value="TreeGrafter"/>
</dbReference>
<comment type="subcellular location">
    <subcellularLocation>
        <location evidence="1">Membrane</location>
        <topology evidence="1">Multi-pass membrane protein</topology>
    </subcellularLocation>
</comment>
<feature type="non-terminal residue" evidence="8">
    <location>
        <position position="373"/>
    </location>
</feature>
<evidence type="ECO:0000256" key="6">
    <source>
        <dbReference type="SAM" id="Phobius"/>
    </source>
</evidence>
<dbReference type="PANTHER" id="PTHR43243:SF105">
    <property type="entry name" value="CATIONIC AMINO ACID TRANSPORTER C-TERMINAL DOMAIN-CONTAINING PROTEIN"/>
    <property type="match status" value="1"/>
</dbReference>
<evidence type="ECO:0000259" key="7">
    <source>
        <dbReference type="Pfam" id="PF13906"/>
    </source>
</evidence>
<dbReference type="EMBL" id="OC926478">
    <property type="protein sequence ID" value="CAD7656734.1"/>
    <property type="molecule type" value="Genomic_DNA"/>
</dbReference>
<dbReference type="AlphaFoldDB" id="A0A7R9MAQ0"/>
<evidence type="ECO:0000313" key="8">
    <source>
        <dbReference type="EMBL" id="CAD7656734.1"/>
    </source>
</evidence>
<feature type="transmembrane region" description="Helical" evidence="6">
    <location>
        <begin position="124"/>
        <end position="144"/>
    </location>
</feature>
<dbReference type="GO" id="GO:0005886">
    <property type="term" value="C:plasma membrane"/>
    <property type="evidence" value="ECO:0007669"/>
    <property type="project" value="TreeGrafter"/>
</dbReference>
<dbReference type="Proteomes" id="UP000728032">
    <property type="component" value="Unassembled WGS sequence"/>
</dbReference>
<reference evidence="8" key="1">
    <citation type="submission" date="2020-11" db="EMBL/GenBank/DDBJ databases">
        <authorList>
            <person name="Tran Van P."/>
        </authorList>
    </citation>
    <scope>NUCLEOTIDE SEQUENCE</scope>
</reference>
<feature type="region of interest" description="Disordered" evidence="5">
    <location>
        <begin position="193"/>
        <end position="255"/>
    </location>
</feature>
<dbReference type="InterPro" id="IPR002293">
    <property type="entry name" value="AA/rel_permease1"/>
</dbReference>
<feature type="transmembrane region" description="Helical" evidence="6">
    <location>
        <begin position="284"/>
        <end position="304"/>
    </location>
</feature>
<feature type="domain" description="Cationic amino acid transporter C-terminal" evidence="7">
    <location>
        <begin position="333"/>
        <end position="371"/>
    </location>
</feature>
<sequence>FVGFDAIATTGEEAKNPKKAIPLAIVISLSLIFAAYFSISAVQTLMLPYYLQNDKTTKGAPLPFIFESVGWTWAKWIVSIGALNGLSTSLLGAMFPLPRILYAMASDGIIFRFLATVHKRSQTPLYSTLISGLFAAAMATLFNITELADMMSIGQCLSSLSTLTHSPFQALFSPTLSSPNPFLSFATRMTSTPLTNANTKKSPPASRRQSSRSPPFGANCETRTLSNPRTPSPLRSPTLSSQPSVGLQNSKTKDNNSLSPSALLLCVLDAQLVFLETRLFAAEIWPLATVALNAVLIGAVALALSRQPMIAESRSFEVSLALDASPLTPPSPQVPWVPLVPFLSVFVNIYLMFKLSPQTWIRFAVWMALGLNF</sequence>
<keyword evidence="2 6" id="KW-0812">Transmembrane</keyword>
<feature type="compositionally biased region" description="Low complexity" evidence="5">
    <location>
        <begin position="202"/>
        <end position="215"/>
    </location>
</feature>
<keyword evidence="3 6" id="KW-1133">Transmembrane helix</keyword>
<gene>
    <name evidence="8" type="ORF">ONB1V03_LOCUS13370</name>
</gene>
<protein>
    <recommendedName>
        <fullName evidence="7">Cationic amino acid transporter C-terminal domain-containing protein</fullName>
    </recommendedName>
</protein>
<keyword evidence="4 6" id="KW-0472">Membrane</keyword>
<feature type="non-terminal residue" evidence="8">
    <location>
        <position position="1"/>
    </location>
</feature>
<name>A0A7R9MAQ0_9ACAR</name>
<evidence type="ECO:0000313" key="9">
    <source>
        <dbReference type="Proteomes" id="UP000728032"/>
    </source>
</evidence>
<dbReference type="InterPro" id="IPR029485">
    <property type="entry name" value="CAT_C"/>
</dbReference>
<dbReference type="Pfam" id="PF13520">
    <property type="entry name" value="AA_permease_2"/>
    <property type="match status" value="1"/>
</dbReference>
<feature type="transmembrane region" description="Helical" evidence="6">
    <location>
        <begin position="71"/>
        <end position="93"/>
    </location>
</feature>
<dbReference type="GO" id="GO:0097638">
    <property type="term" value="P:L-arginine import across plasma membrane"/>
    <property type="evidence" value="ECO:0007669"/>
    <property type="project" value="TreeGrafter"/>
</dbReference>
<evidence type="ECO:0000256" key="1">
    <source>
        <dbReference type="ARBA" id="ARBA00004141"/>
    </source>
</evidence>
<dbReference type="GO" id="GO:0061459">
    <property type="term" value="F:L-arginine transmembrane transporter activity"/>
    <property type="evidence" value="ECO:0007669"/>
    <property type="project" value="TreeGrafter"/>
</dbReference>
<evidence type="ECO:0000256" key="4">
    <source>
        <dbReference type="ARBA" id="ARBA00023136"/>
    </source>
</evidence>
<dbReference type="Pfam" id="PF13906">
    <property type="entry name" value="AA_permease_C"/>
    <property type="match status" value="1"/>
</dbReference>
<dbReference type="GO" id="GO:0015189">
    <property type="term" value="F:L-lysine transmembrane transporter activity"/>
    <property type="evidence" value="ECO:0007669"/>
    <property type="project" value="TreeGrafter"/>
</dbReference>
<evidence type="ECO:0000256" key="3">
    <source>
        <dbReference type="ARBA" id="ARBA00022989"/>
    </source>
</evidence>
<keyword evidence="9" id="KW-1185">Reference proteome</keyword>
<dbReference type="PANTHER" id="PTHR43243">
    <property type="entry name" value="INNER MEMBRANE TRANSPORTER YGJI-RELATED"/>
    <property type="match status" value="1"/>
</dbReference>
<feature type="compositionally biased region" description="Polar residues" evidence="5">
    <location>
        <begin position="245"/>
        <end position="255"/>
    </location>
</feature>
<evidence type="ECO:0000256" key="2">
    <source>
        <dbReference type="ARBA" id="ARBA00022692"/>
    </source>
</evidence>
<accession>A0A7R9MAQ0</accession>
<dbReference type="EMBL" id="CAJPVJ010011653">
    <property type="protein sequence ID" value="CAG2173921.1"/>
    <property type="molecule type" value="Genomic_DNA"/>
</dbReference>
<feature type="transmembrane region" description="Helical" evidence="6">
    <location>
        <begin position="23"/>
        <end position="51"/>
    </location>
</feature>
<dbReference type="OrthoDB" id="3900342at2759"/>
<feature type="compositionally biased region" description="Low complexity" evidence="5">
    <location>
        <begin position="228"/>
        <end position="244"/>
    </location>
</feature>